<dbReference type="Pfam" id="PF13688">
    <property type="entry name" value="Reprolysin_5"/>
    <property type="match status" value="1"/>
</dbReference>
<dbReference type="EMBL" id="PIQC01000003">
    <property type="protein sequence ID" value="RUO71768.1"/>
    <property type="molecule type" value="Genomic_DNA"/>
</dbReference>
<name>A0A432Z1J5_9GAMM</name>
<keyword evidence="4" id="KW-1185">Reference proteome</keyword>
<dbReference type="InterPro" id="IPR044060">
    <property type="entry name" value="Bacterial_rp_domain"/>
</dbReference>
<evidence type="ECO:0000256" key="1">
    <source>
        <dbReference type="SAM" id="SignalP"/>
    </source>
</evidence>
<accession>A0A432Z1J5</accession>
<dbReference type="Gene3D" id="3.40.390.10">
    <property type="entry name" value="Collagenase (Catalytic Domain)"/>
    <property type="match status" value="1"/>
</dbReference>
<organism evidence="3 4">
    <name type="scientific">Idiomarina ramblicola</name>
    <dbReference type="NCBI Taxonomy" id="263724"/>
    <lineage>
        <taxon>Bacteria</taxon>
        <taxon>Pseudomonadati</taxon>
        <taxon>Pseudomonadota</taxon>
        <taxon>Gammaproteobacteria</taxon>
        <taxon>Alteromonadales</taxon>
        <taxon>Idiomarinaceae</taxon>
        <taxon>Idiomarina</taxon>
    </lineage>
</organism>
<evidence type="ECO:0000259" key="2">
    <source>
        <dbReference type="Pfam" id="PF18998"/>
    </source>
</evidence>
<comment type="caution">
    <text evidence="3">The sequence shown here is derived from an EMBL/GenBank/DDBJ whole genome shotgun (WGS) entry which is preliminary data.</text>
</comment>
<protein>
    <recommendedName>
        <fullName evidence="2">Bacterial repeat domain-containing protein</fullName>
    </recommendedName>
</protein>
<dbReference type="Proteomes" id="UP000288058">
    <property type="component" value="Unassembled WGS sequence"/>
</dbReference>
<sequence>MDAIMLRLIVALVFLCFCAFAQGQTPTESIAKIKQRLQASTEKPLESLQIISGTGLSYQTAQPALHNFKLPSGVLLKAELTRQHADVNGVATLTANTSQGKIRVNKRGNTSITTISTDQHRWKILSIAGESLIYDDYELPARIAEDDAIMMDPHTKSLPVKTPTKSADATSNDGTSKTFDAVILYTQATIDYYEGEDLALARIADIVDTTNEIYADSTIPLIMNLHKTFLIDYDPENKKTSFEALNEMHPESPYFGAAYAYALEAGVDYLITMRPFVSNDGYCGLARAAGMNNEPYDPEVVNISHTSISCSDFTNAHELGHNMGLAHSYKQGEEGYAFPYARGYGKQHDFVTVMAYVPSFGEQGNYPEKLYKFSSPDLDCNGSPCGINHTQIDGADAVRALSTRVDKLTEIRDLTVLKDSYVAVNSPYARIGFNGQTPTCSGICTQDFDIDTDVTVTAEPLAGFEFIKWGEQCDSISGKQCQLTTNALHGPTPELQEVYVEGVAKEVALDTDEVDIELGYFKDQWRVDEQTVNVGDYSLRSPYINENGLVSLTMKVAGKGKLKFWLKTSFGKENNLALRFLGSPIQVNGETGWTQYSFDIDREFVAITPLTIELFTDNANISGDHRFWVDGIKFIPDPDSNKPVTLRSSGAGSIEIQTEPYPTTCNNTCDLYPEPVSGTHTFAAIPEEGESFIGWGGACRGTEPECVVSADRYQHAYAYFTRSQSLLTSADIAKVLDNEELHFYPSRYSDEWQVQNDSSAGSTSLKASTQSGFASYTLKSYFEGEGRLSFDYKVQHESDIDSFYIFLNGQQVLLEGNTDGWATFSRELTEREHSIAWYVDYKTSESSNERLVAIDNVQWNGEPAPLIGARLKVMGAQGAIRVDPSYYCRNQCVIGLGGLSDIDNVTFFAEPDPYVEFVRWEGICADQDSHCKLTAGDLEDSQVTAVFQDVTYTVTASANEGGHASPQRQQVTAGTSADVTLTPLVGHQIADTWGCDGSLSERIYTTAAIFENCAVKAEFEKLEYQVSFDLGEYGERTGGGELEQIVQWGESAEVPEFSVTDGWHFAGWSQPFEDITANANISATYQEVEGAIRVELTVSDNASLSVEPLQYIKEGDSLSVTVNPDPGYRINQKVAGSCPTGEWEKNQYTIANITDDCDAKFSVTPVLKSGSLLLILATEGQ</sequence>
<reference evidence="4" key="1">
    <citation type="journal article" date="2018" name="Front. Microbiol.">
        <title>Genome-Based Analysis Reveals the Taxonomy and Diversity of the Family Idiomarinaceae.</title>
        <authorList>
            <person name="Liu Y."/>
            <person name="Lai Q."/>
            <person name="Shao Z."/>
        </authorList>
    </citation>
    <scope>NUCLEOTIDE SEQUENCE [LARGE SCALE GENOMIC DNA]</scope>
    <source>
        <strain evidence="4">R22</strain>
    </source>
</reference>
<dbReference type="Pfam" id="PF18998">
    <property type="entry name" value="Flg_new_2"/>
    <property type="match status" value="2"/>
</dbReference>
<feature type="domain" description="Bacterial repeat" evidence="2">
    <location>
        <begin position="441"/>
        <end position="485"/>
    </location>
</feature>
<gene>
    <name evidence="3" type="ORF">CWI78_04430</name>
</gene>
<feature type="chain" id="PRO_5019339453" description="Bacterial repeat domain-containing protein" evidence="1">
    <location>
        <begin position="22"/>
        <end position="1181"/>
    </location>
</feature>
<evidence type="ECO:0000313" key="4">
    <source>
        <dbReference type="Proteomes" id="UP000288058"/>
    </source>
</evidence>
<feature type="domain" description="Bacterial repeat" evidence="2">
    <location>
        <begin position="952"/>
        <end position="1021"/>
    </location>
</feature>
<dbReference type="SUPFAM" id="SSF55486">
    <property type="entry name" value="Metalloproteases ('zincins'), catalytic domain"/>
    <property type="match status" value="1"/>
</dbReference>
<keyword evidence="1" id="KW-0732">Signal</keyword>
<evidence type="ECO:0000313" key="3">
    <source>
        <dbReference type="EMBL" id="RUO71768.1"/>
    </source>
</evidence>
<dbReference type="GO" id="GO:0008237">
    <property type="term" value="F:metallopeptidase activity"/>
    <property type="evidence" value="ECO:0007669"/>
    <property type="project" value="InterPro"/>
</dbReference>
<feature type="signal peptide" evidence="1">
    <location>
        <begin position="1"/>
        <end position="21"/>
    </location>
</feature>
<dbReference type="AlphaFoldDB" id="A0A432Z1J5"/>
<dbReference type="InterPro" id="IPR024079">
    <property type="entry name" value="MetalloPept_cat_dom_sf"/>
</dbReference>
<proteinExistence type="predicted"/>